<keyword evidence="2" id="KW-0378">Hydrolase</keyword>
<accession>A0A1E5VUZ2</accession>
<dbReference type="PANTHER" id="PTHR11014">
    <property type="entry name" value="PEPTIDASE M20 FAMILY MEMBER"/>
    <property type="match status" value="1"/>
</dbReference>
<dbReference type="Proteomes" id="UP000095767">
    <property type="component" value="Unassembled WGS sequence"/>
</dbReference>
<keyword evidence="3" id="KW-1185">Reference proteome</keyword>
<organism evidence="2 3">
    <name type="scientific">Dichanthelium oligosanthes</name>
    <dbReference type="NCBI Taxonomy" id="888268"/>
    <lineage>
        <taxon>Eukaryota</taxon>
        <taxon>Viridiplantae</taxon>
        <taxon>Streptophyta</taxon>
        <taxon>Embryophyta</taxon>
        <taxon>Tracheophyta</taxon>
        <taxon>Spermatophyta</taxon>
        <taxon>Magnoliopsida</taxon>
        <taxon>Liliopsida</taxon>
        <taxon>Poales</taxon>
        <taxon>Poaceae</taxon>
        <taxon>PACMAD clade</taxon>
        <taxon>Panicoideae</taxon>
        <taxon>Panicodae</taxon>
        <taxon>Paniceae</taxon>
        <taxon>Dichantheliinae</taxon>
        <taxon>Dichanthelium</taxon>
    </lineage>
</organism>
<dbReference type="EMBL" id="LWDX02028831">
    <property type="protein sequence ID" value="OEL28935.1"/>
    <property type="molecule type" value="Genomic_DNA"/>
</dbReference>
<sequence>MLGEANVKLFPQVTGGEDFGFYAEKIPAAFFFIGVSNDGMGEIHNVHSPHFVIEEGALPIGAAFHAAVAMDYLNKQASAQSCT</sequence>
<name>A0A1E5VUZ2_9POAL</name>
<dbReference type="GO" id="GO:0005783">
    <property type="term" value="C:endoplasmic reticulum"/>
    <property type="evidence" value="ECO:0007669"/>
    <property type="project" value="TreeGrafter"/>
</dbReference>
<dbReference type="InterPro" id="IPR002933">
    <property type="entry name" value="Peptidase_M20"/>
</dbReference>
<evidence type="ECO:0000256" key="1">
    <source>
        <dbReference type="ARBA" id="ARBA00003007"/>
    </source>
</evidence>
<dbReference type="Gene3D" id="3.40.630.10">
    <property type="entry name" value="Zn peptidases"/>
    <property type="match status" value="1"/>
</dbReference>
<dbReference type="Pfam" id="PF01546">
    <property type="entry name" value="Peptidase_M20"/>
    <property type="match status" value="1"/>
</dbReference>
<gene>
    <name evidence="2" type="ORF">BAE44_0010051</name>
</gene>
<comment type="caution">
    <text evidence="2">The sequence shown here is derived from an EMBL/GenBank/DDBJ whole genome shotgun (WGS) entry which is preliminary data.</text>
</comment>
<dbReference type="InterPro" id="IPR017439">
    <property type="entry name" value="Amidohydrolase"/>
</dbReference>
<dbReference type="OrthoDB" id="6119954at2759"/>
<comment type="function">
    <text evidence="1">Hydrolyzes certain amino acid conjugates of the plant growth regulator indole-3-acetic acid (IAA).</text>
</comment>
<proteinExistence type="predicted"/>
<dbReference type="PANTHER" id="PTHR11014:SF99">
    <property type="entry name" value="IAA-AMINO ACID HYDROLASE ILR1-LIKE 3"/>
    <property type="match status" value="1"/>
</dbReference>
<dbReference type="STRING" id="888268.A0A1E5VUZ2"/>
<dbReference type="GO" id="GO:0010179">
    <property type="term" value="F:IAA-Ala conjugate hydrolase activity"/>
    <property type="evidence" value="ECO:0007669"/>
    <property type="project" value="TreeGrafter"/>
</dbReference>
<dbReference type="AlphaFoldDB" id="A0A1E5VUZ2"/>
<protein>
    <submittedName>
        <fullName evidence="2">IAA-amino acid hydrolase ILR1-like 4</fullName>
    </submittedName>
</protein>
<evidence type="ECO:0000313" key="2">
    <source>
        <dbReference type="EMBL" id="OEL28935.1"/>
    </source>
</evidence>
<evidence type="ECO:0000313" key="3">
    <source>
        <dbReference type="Proteomes" id="UP000095767"/>
    </source>
</evidence>
<dbReference type="SUPFAM" id="SSF53187">
    <property type="entry name" value="Zn-dependent exopeptidases"/>
    <property type="match status" value="1"/>
</dbReference>
<reference evidence="2 3" key="1">
    <citation type="submission" date="2016-09" db="EMBL/GenBank/DDBJ databases">
        <title>The draft genome of Dichanthelium oligosanthes: A C3 panicoid grass species.</title>
        <authorList>
            <person name="Studer A.J."/>
            <person name="Schnable J.C."/>
            <person name="Brutnell T.P."/>
        </authorList>
    </citation>
    <scope>NUCLEOTIDE SEQUENCE [LARGE SCALE GENOMIC DNA]</scope>
    <source>
        <strain evidence="3">cv. Kellogg 1175</strain>
        <tissue evidence="2">Leaf</tissue>
    </source>
</reference>
<dbReference type="GO" id="GO:0009850">
    <property type="term" value="P:auxin metabolic process"/>
    <property type="evidence" value="ECO:0007669"/>
    <property type="project" value="TreeGrafter"/>
</dbReference>